<proteinExistence type="predicted"/>
<feature type="non-terminal residue" evidence="1">
    <location>
        <position position="1"/>
    </location>
</feature>
<protein>
    <submittedName>
        <fullName evidence="1">Uncharacterized protein</fullName>
    </submittedName>
</protein>
<dbReference type="Pfam" id="PF03140">
    <property type="entry name" value="DUF247"/>
    <property type="match status" value="2"/>
</dbReference>
<evidence type="ECO:0000313" key="2">
    <source>
        <dbReference type="Proteomes" id="UP000428333"/>
    </source>
</evidence>
<comment type="caution">
    <text evidence="1">The sequence shown here is derived from an EMBL/GenBank/DDBJ whole genome shotgun (WGS) entry which is preliminary data.</text>
</comment>
<dbReference type="Proteomes" id="UP000428333">
    <property type="component" value="Linkage Group LG12"/>
</dbReference>
<reference evidence="1 2" key="1">
    <citation type="journal article" date="2019" name="Genome Biol. Evol.">
        <title>The Rhododendron genome and chromosomal organization provide insight into shared whole-genome duplications across the heath family (Ericaceae).</title>
        <authorList>
            <person name="Soza V.L."/>
            <person name="Lindsley D."/>
            <person name="Waalkes A."/>
            <person name="Ramage E."/>
            <person name="Patwardhan R.P."/>
            <person name="Burton J.N."/>
            <person name="Adey A."/>
            <person name="Kumar A."/>
            <person name="Qiu R."/>
            <person name="Shendure J."/>
            <person name="Hall B."/>
        </authorList>
    </citation>
    <scope>NUCLEOTIDE SEQUENCE [LARGE SCALE GENOMIC DNA]</scope>
    <source>
        <strain evidence="1">RSF 1966-606</strain>
    </source>
</reference>
<evidence type="ECO:0000313" key="1">
    <source>
        <dbReference type="EMBL" id="KAE9447688.1"/>
    </source>
</evidence>
<dbReference type="EMBL" id="QEFC01003489">
    <property type="protein sequence ID" value="KAE9447688.1"/>
    <property type="molecule type" value="Genomic_DNA"/>
</dbReference>
<dbReference type="PANTHER" id="PTHR31170:SF25">
    <property type="entry name" value="BNAA09G04570D PROTEIN"/>
    <property type="match status" value="1"/>
</dbReference>
<accession>A0A6A4KY74</accession>
<dbReference type="AlphaFoldDB" id="A0A6A4KY74"/>
<dbReference type="PANTHER" id="PTHR31170">
    <property type="entry name" value="BNAC04G53230D PROTEIN"/>
    <property type="match status" value="1"/>
</dbReference>
<dbReference type="OrthoDB" id="1936937at2759"/>
<keyword evidence="2" id="KW-1185">Reference proteome</keyword>
<sequence length="434" mass="49824">MKISSGTRTSDPIFDSKLTATTVQKDLLLLENQIPFFVLEKLFRLTVDRIPNNRPHMFSLTYYVSLYFGNIMSPEESSTNSSAAATSCGSPSDTVLWISGNKIMKSSEEDEVLTNASYYHILHKIHEDYRPHNPADQIENKELSEFMPCASELDYAGVKFVHGTGKDLLEVKFTEPKGPFWWCQRAHFEIPTLPICDPTEPFLRNLIAFEQCYPGVSQHFTSYAFLMGMLVNSDKDVELLKKAGVLCNYLGGSEDSTDLFDNLCKEVVLGEFFFADTCNRAIEYSERFWQKNLRGIKRTYFDHPWTLIAFCLSIIPFGMILDSDFDVSSCGFGYSDVVGFAEMKMSIDKAQKCYAEDVMLDEEMMLVDGCFILEHLYIFYESKNIPKEEDRTRRKAYRRIYIIFTSFVSPFTGTFNKTLCRQANKERGREISDT</sequence>
<name>A0A6A4KY74_9ERIC</name>
<organism evidence="1 2">
    <name type="scientific">Rhododendron williamsianum</name>
    <dbReference type="NCBI Taxonomy" id="262921"/>
    <lineage>
        <taxon>Eukaryota</taxon>
        <taxon>Viridiplantae</taxon>
        <taxon>Streptophyta</taxon>
        <taxon>Embryophyta</taxon>
        <taxon>Tracheophyta</taxon>
        <taxon>Spermatophyta</taxon>
        <taxon>Magnoliopsida</taxon>
        <taxon>eudicotyledons</taxon>
        <taxon>Gunneridae</taxon>
        <taxon>Pentapetalae</taxon>
        <taxon>asterids</taxon>
        <taxon>Ericales</taxon>
        <taxon>Ericaceae</taxon>
        <taxon>Ericoideae</taxon>
        <taxon>Rhodoreae</taxon>
        <taxon>Rhododendron</taxon>
    </lineage>
</organism>
<dbReference type="InterPro" id="IPR004158">
    <property type="entry name" value="DUF247_pln"/>
</dbReference>
<gene>
    <name evidence="1" type="ORF">C3L33_20414</name>
</gene>